<dbReference type="AlphaFoldDB" id="A0A2A5AK56"/>
<protein>
    <submittedName>
        <fullName evidence="2">Uncharacterized protein</fullName>
    </submittedName>
</protein>
<feature type="chain" id="PRO_5012359393" evidence="1">
    <location>
        <begin position="23"/>
        <end position="184"/>
    </location>
</feature>
<comment type="caution">
    <text evidence="2">The sequence shown here is derived from an EMBL/GenBank/DDBJ whole genome shotgun (WGS) entry which is preliminary data.</text>
</comment>
<evidence type="ECO:0000256" key="1">
    <source>
        <dbReference type="SAM" id="SignalP"/>
    </source>
</evidence>
<proteinExistence type="predicted"/>
<keyword evidence="1" id="KW-0732">Signal</keyword>
<dbReference type="EMBL" id="NVVJ01000087">
    <property type="protein sequence ID" value="PCJ19683.1"/>
    <property type="molecule type" value="Genomic_DNA"/>
</dbReference>
<reference evidence="3" key="1">
    <citation type="submission" date="2017-08" db="EMBL/GenBank/DDBJ databases">
        <title>A dynamic microbial community with high functional redundancy inhabits the cold, oxic subseafloor aquifer.</title>
        <authorList>
            <person name="Tully B.J."/>
            <person name="Wheat C.G."/>
            <person name="Glazer B.T."/>
            <person name="Huber J.A."/>
        </authorList>
    </citation>
    <scope>NUCLEOTIDE SEQUENCE [LARGE SCALE GENOMIC DNA]</scope>
</reference>
<organism evidence="2 3">
    <name type="scientific">SAR86 cluster bacterium</name>
    <dbReference type="NCBI Taxonomy" id="2030880"/>
    <lineage>
        <taxon>Bacteria</taxon>
        <taxon>Pseudomonadati</taxon>
        <taxon>Pseudomonadota</taxon>
        <taxon>Gammaproteobacteria</taxon>
        <taxon>SAR86 cluster</taxon>
    </lineage>
</organism>
<gene>
    <name evidence="2" type="ORF">COA96_16175</name>
</gene>
<evidence type="ECO:0000313" key="2">
    <source>
        <dbReference type="EMBL" id="PCJ19683.1"/>
    </source>
</evidence>
<sequence length="184" mass="20793">MKLHQIQIAGILSLLAPTLVMAQNSSTETDSTASSLPYQITIRPEFTWSDLRKLIVDVEDDFYGKFNELNIDDAYDIYCYKYVPTMSHITQRVCEPLFMIDARGLNASEAAFNLVSPAGDGGHSGPGSTPLYSPSEMRNHEGLNYEVLQEKMEEFMHTDKEFSEIGSVLGKLKYRLQNRKKESN</sequence>
<evidence type="ECO:0000313" key="3">
    <source>
        <dbReference type="Proteomes" id="UP000218327"/>
    </source>
</evidence>
<accession>A0A2A5AK56</accession>
<name>A0A2A5AK56_9GAMM</name>
<feature type="signal peptide" evidence="1">
    <location>
        <begin position="1"/>
        <end position="22"/>
    </location>
</feature>
<dbReference type="Proteomes" id="UP000218327">
    <property type="component" value="Unassembled WGS sequence"/>
</dbReference>